<dbReference type="InterPro" id="IPR019758">
    <property type="entry name" value="Pept_S26A_signal_pept_1_CS"/>
</dbReference>
<evidence type="ECO:0000256" key="13">
    <source>
        <dbReference type="RuleBase" id="RU362042"/>
    </source>
</evidence>
<sequence length="181" mass="20592">MRTKVFQEVYEWIKSLLIAGILAFLIHTFLFAVVIVSGSSMEPTLHNNERLIMNKIIYKTHPPERGDIVVFHATESEDYIKRVIGLPGETIEYKNDQLYVNGKPIDEPYLAQERQEWQSKGLLLTKDFGPITVPADTVFVLGDNRNNSTDSRVIGPIPMSKVVGKANIIIWPFSRISILQH</sequence>
<evidence type="ECO:0000313" key="15">
    <source>
        <dbReference type="EMBL" id="TCS79209.1"/>
    </source>
</evidence>
<dbReference type="PROSITE" id="PS00501">
    <property type="entry name" value="SPASE_I_1"/>
    <property type="match status" value="1"/>
</dbReference>
<dbReference type="PANTHER" id="PTHR43390:SF1">
    <property type="entry name" value="CHLOROPLAST PROCESSING PEPTIDASE"/>
    <property type="match status" value="1"/>
</dbReference>
<evidence type="ECO:0000256" key="6">
    <source>
        <dbReference type="ARBA" id="ARBA00022670"/>
    </source>
</evidence>
<accession>A0A4R3K8K3</accession>
<dbReference type="GO" id="GO:0009003">
    <property type="term" value="F:signal peptidase activity"/>
    <property type="evidence" value="ECO:0007669"/>
    <property type="project" value="UniProtKB-EC"/>
</dbReference>
<comment type="subcellular location">
    <subcellularLocation>
        <location evidence="2">Cell membrane</location>
        <topology evidence="2">Single-pass type II membrane protein</topology>
    </subcellularLocation>
    <subcellularLocation>
        <location evidence="13">Membrane</location>
        <topology evidence="13">Single-pass type II membrane protein</topology>
    </subcellularLocation>
</comment>
<dbReference type="GO" id="GO:0006465">
    <property type="term" value="P:signal peptide processing"/>
    <property type="evidence" value="ECO:0007669"/>
    <property type="project" value="InterPro"/>
</dbReference>
<evidence type="ECO:0000256" key="5">
    <source>
        <dbReference type="ARBA" id="ARBA00022475"/>
    </source>
</evidence>
<evidence type="ECO:0000259" key="14">
    <source>
        <dbReference type="Pfam" id="PF10502"/>
    </source>
</evidence>
<proteinExistence type="inferred from homology"/>
<dbReference type="EC" id="3.4.21.89" evidence="4 12"/>
<feature type="active site" evidence="11">
    <location>
        <position position="81"/>
    </location>
</feature>
<dbReference type="InterPro" id="IPR019756">
    <property type="entry name" value="Pept_S26A_signal_pept_1_Ser-AS"/>
</dbReference>
<dbReference type="AlphaFoldDB" id="A0A4R3K8K3"/>
<comment type="caution">
    <text evidence="15">The sequence shown here is derived from an EMBL/GenBank/DDBJ whole genome shotgun (WGS) entry which is preliminary data.</text>
</comment>
<name>A0A4R3K8K3_9BACI</name>
<evidence type="ECO:0000256" key="3">
    <source>
        <dbReference type="ARBA" id="ARBA00009370"/>
    </source>
</evidence>
<evidence type="ECO:0000256" key="11">
    <source>
        <dbReference type="PIRSR" id="PIRSR600223-1"/>
    </source>
</evidence>
<dbReference type="CDD" id="cd06530">
    <property type="entry name" value="S26_SPase_I"/>
    <property type="match status" value="1"/>
</dbReference>
<comment type="catalytic activity">
    <reaction evidence="1 12">
        <text>Cleavage of hydrophobic, N-terminal signal or leader sequences from secreted and periplasmic proteins.</text>
        <dbReference type="EC" id="3.4.21.89"/>
    </reaction>
</comment>
<gene>
    <name evidence="15" type="ORF">EDD72_12218</name>
</gene>
<keyword evidence="8 12" id="KW-0378">Hydrolase</keyword>
<keyword evidence="7 12" id="KW-0812">Transmembrane</keyword>
<evidence type="ECO:0000256" key="9">
    <source>
        <dbReference type="ARBA" id="ARBA00022989"/>
    </source>
</evidence>
<dbReference type="OrthoDB" id="9802919at2"/>
<dbReference type="PROSITE" id="PS00761">
    <property type="entry name" value="SPASE_I_3"/>
    <property type="match status" value="1"/>
</dbReference>
<dbReference type="PRINTS" id="PR00727">
    <property type="entry name" value="LEADERPTASE"/>
</dbReference>
<keyword evidence="9 12" id="KW-1133">Transmembrane helix</keyword>
<evidence type="ECO:0000256" key="8">
    <source>
        <dbReference type="ARBA" id="ARBA00022801"/>
    </source>
</evidence>
<dbReference type="Proteomes" id="UP000295788">
    <property type="component" value="Unassembled WGS sequence"/>
</dbReference>
<dbReference type="SUPFAM" id="SSF51306">
    <property type="entry name" value="LexA/Signal peptidase"/>
    <property type="match status" value="1"/>
</dbReference>
<dbReference type="EMBL" id="SMAB01000022">
    <property type="protein sequence ID" value="TCS79209.1"/>
    <property type="molecule type" value="Genomic_DNA"/>
</dbReference>
<dbReference type="InterPro" id="IPR000223">
    <property type="entry name" value="Pept_S26A_signal_pept_1"/>
</dbReference>
<dbReference type="RefSeq" id="WP_132770251.1">
    <property type="nucleotide sequence ID" value="NZ_SMAB01000022.1"/>
</dbReference>
<feature type="transmembrane region" description="Helical" evidence="12">
    <location>
        <begin position="12"/>
        <end position="36"/>
    </location>
</feature>
<keyword evidence="10 12" id="KW-0472">Membrane</keyword>
<dbReference type="FunFam" id="2.10.109.10:FF:000008">
    <property type="entry name" value="Signal peptidase I"/>
    <property type="match status" value="1"/>
</dbReference>
<dbReference type="InterPro" id="IPR036286">
    <property type="entry name" value="LexA/Signal_pep-like_sf"/>
</dbReference>
<keyword evidence="6 12" id="KW-0645">Protease</keyword>
<organism evidence="15 16">
    <name type="scientific">Tepidibacillus fermentans</name>
    <dbReference type="NCBI Taxonomy" id="1281767"/>
    <lineage>
        <taxon>Bacteria</taxon>
        <taxon>Bacillati</taxon>
        <taxon>Bacillota</taxon>
        <taxon>Bacilli</taxon>
        <taxon>Bacillales</taxon>
        <taxon>Bacillaceae</taxon>
        <taxon>Tepidibacillus</taxon>
    </lineage>
</organism>
<keyword evidence="16" id="KW-1185">Reference proteome</keyword>
<dbReference type="InterPro" id="IPR019757">
    <property type="entry name" value="Pept_S26A_signal_pept_1_Lys-AS"/>
</dbReference>
<dbReference type="PANTHER" id="PTHR43390">
    <property type="entry name" value="SIGNAL PEPTIDASE I"/>
    <property type="match status" value="1"/>
</dbReference>
<evidence type="ECO:0000256" key="1">
    <source>
        <dbReference type="ARBA" id="ARBA00000677"/>
    </source>
</evidence>
<protein>
    <recommendedName>
        <fullName evidence="4 12">Signal peptidase I</fullName>
        <ecNumber evidence="4 12">3.4.21.89</ecNumber>
    </recommendedName>
</protein>
<feature type="active site" evidence="11">
    <location>
        <position position="40"/>
    </location>
</feature>
<keyword evidence="5" id="KW-1003">Cell membrane</keyword>
<evidence type="ECO:0000256" key="2">
    <source>
        <dbReference type="ARBA" id="ARBA00004401"/>
    </source>
</evidence>
<dbReference type="PROSITE" id="PS00760">
    <property type="entry name" value="SPASE_I_2"/>
    <property type="match status" value="1"/>
</dbReference>
<evidence type="ECO:0000256" key="12">
    <source>
        <dbReference type="RuleBase" id="RU003993"/>
    </source>
</evidence>
<dbReference type="Pfam" id="PF10502">
    <property type="entry name" value="Peptidase_S26"/>
    <property type="match status" value="1"/>
</dbReference>
<evidence type="ECO:0000313" key="16">
    <source>
        <dbReference type="Proteomes" id="UP000295788"/>
    </source>
</evidence>
<feature type="domain" description="Peptidase S26" evidence="14">
    <location>
        <begin position="10"/>
        <end position="171"/>
    </location>
</feature>
<dbReference type="GO" id="GO:0005886">
    <property type="term" value="C:plasma membrane"/>
    <property type="evidence" value="ECO:0007669"/>
    <property type="project" value="UniProtKB-SubCell"/>
</dbReference>
<comment type="similarity">
    <text evidence="3 13">Belongs to the peptidase S26 family.</text>
</comment>
<dbReference type="NCBIfam" id="TIGR02227">
    <property type="entry name" value="sigpep_I_bact"/>
    <property type="match status" value="1"/>
</dbReference>
<dbReference type="InterPro" id="IPR019533">
    <property type="entry name" value="Peptidase_S26"/>
</dbReference>
<evidence type="ECO:0000256" key="4">
    <source>
        <dbReference type="ARBA" id="ARBA00013208"/>
    </source>
</evidence>
<evidence type="ECO:0000256" key="7">
    <source>
        <dbReference type="ARBA" id="ARBA00022692"/>
    </source>
</evidence>
<dbReference type="GO" id="GO:0004252">
    <property type="term" value="F:serine-type endopeptidase activity"/>
    <property type="evidence" value="ECO:0007669"/>
    <property type="project" value="InterPro"/>
</dbReference>
<evidence type="ECO:0000256" key="10">
    <source>
        <dbReference type="ARBA" id="ARBA00023136"/>
    </source>
</evidence>
<reference evidence="15 16" key="1">
    <citation type="submission" date="2019-03" db="EMBL/GenBank/DDBJ databases">
        <title>Genomic Encyclopedia of Type Strains, Phase IV (KMG-IV): sequencing the most valuable type-strain genomes for metagenomic binning, comparative biology and taxonomic classification.</title>
        <authorList>
            <person name="Goeker M."/>
        </authorList>
    </citation>
    <scope>NUCLEOTIDE SEQUENCE [LARGE SCALE GENOMIC DNA]</scope>
    <source>
        <strain evidence="15 16">DSM 23802</strain>
    </source>
</reference>
<dbReference type="Gene3D" id="2.10.109.10">
    <property type="entry name" value="Umud Fragment, subunit A"/>
    <property type="match status" value="1"/>
</dbReference>